<evidence type="ECO:0000313" key="2">
    <source>
        <dbReference type="EMBL" id="ACO67742.1"/>
    </source>
</evidence>
<dbReference type="Proteomes" id="UP000002009">
    <property type="component" value="Chromosome 15"/>
</dbReference>
<dbReference type="InterPro" id="IPR029063">
    <property type="entry name" value="SAM-dependent_MTases_sf"/>
</dbReference>
<dbReference type="OrthoDB" id="194386at2759"/>
<accession>C1EHT8</accession>
<organism evidence="2 3">
    <name type="scientific">Micromonas commoda (strain RCC299 / NOUM17 / CCMP2709)</name>
    <name type="common">Picoplanktonic green alga</name>
    <dbReference type="NCBI Taxonomy" id="296587"/>
    <lineage>
        <taxon>Eukaryota</taxon>
        <taxon>Viridiplantae</taxon>
        <taxon>Chlorophyta</taxon>
        <taxon>Mamiellophyceae</taxon>
        <taxon>Mamiellales</taxon>
        <taxon>Mamiellaceae</taxon>
        <taxon>Micromonas</taxon>
    </lineage>
</organism>
<dbReference type="Pfam" id="PF10294">
    <property type="entry name" value="Methyltransf_16"/>
    <property type="match status" value="1"/>
</dbReference>
<dbReference type="InterPro" id="IPR019410">
    <property type="entry name" value="Methyltransf_16"/>
</dbReference>
<proteinExistence type="predicted"/>
<dbReference type="AlphaFoldDB" id="C1EHT8"/>
<evidence type="ECO:0008006" key="4">
    <source>
        <dbReference type="Google" id="ProtNLM"/>
    </source>
</evidence>
<dbReference type="RefSeq" id="XP_002506484.1">
    <property type="nucleotide sequence ID" value="XM_002506438.1"/>
</dbReference>
<protein>
    <recommendedName>
        <fullName evidence="4">FAM86 N-terminal domain-containing protein</fullName>
    </recommendedName>
</protein>
<dbReference type="SUPFAM" id="SSF53335">
    <property type="entry name" value="S-adenosyl-L-methionine-dependent methyltransferases"/>
    <property type="match status" value="1"/>
</dbReference>
<evidence type="ECO:0000313" key="3">
    <source>
        <dbReference type="Proteomes" id="UP000002009"/>
    </source>
</evidence>
<dbReference type="InParanoid" id="C1EHT8"/>
<name>C1EHT8_MICCC</name>
<sequence length="399" mass="43223">MAPAAEVIDACRRCEDGGAETDGGAESTSPSPFGDAAQDALHRCVTHPIATSHPPDREYVARLLKLATLEAERSGRELSDRVGDLVTRTFTRCDGADEEAGWCHKTYVYRHPTSDAERRPDRDDVNVNVNVNDDDDDDDDDIRDAPSVSFRMHRNLFEGGTGCHEWHAAIYLAELALTHPKLFEHRRVVELGSGCGVAATVMARGGAACGVRGGSGPVGAPSRLVLTDADAGALANLERNLAANDVRVERYESNDESNDDESNELSNDDDDDVRACSVRTARLNWEDLEAGDYFGGGGSRPRVDLVVASDVLYDPLNVTPLLNACERILGDRDGDGESAPPGTIPGDGEWAPRPWHEDAMSRPSAIFVTTLRQPETLALFERVAAERGFEPRDVTAEVT</sequence>
<dbReference type="KEGG" id="mis:MICPUN_64341"/>
<dbReference type="GeneID" id="8249238"/>
<feature type="region of interest" description="Disordered" evidence="1">
    <location>
        <begin position="332"/>
        <end position="356"/>
    </location>
</feature>
<dbReference type="STRING" id="296587.C1EHT8"/>
<feature type="region of interest" description="Disordered" evidence="1">
    <location>
        <begin position="15"/>
        <end position="36"/>
    </location>
</feature>
<feature type="region of interest" description="Disordered" evidence="1">
    <location>
        <begin position="247"/>
        <end position="273"/>
    </location>
</feature>
<dbReference type="FunCoup" id="C1EHT8">
    <property type="interactions" value="1616"/>
</dbReference>
<keyword evidence="3" id="KW-1185">Reference proteome</keyword>
<feature type="compositionally biased region" description="Acidic residues" evidence="1">
    <location>
        <begin position="254"/>
        <end position="272"/>
    </location>
</feature>
<feature type="compositionally biased region" description="Acidic residues" evidence="1">
    <location>
        <begin position="132"/>
        <end position="141"/>
    </location>
</feature>
<dbReference type="PANTHER" id="PTHR14614">
    <property type="entry name" value="HEPATOCELLULAR CARCINOMA-ASSOCIATED ANTIGEN"/>
    <property type="match status" value="1"/>
</dbReference>
<feature type="compositionally biased region" description="Basic and acidic residues" evidence="1">
    <location>
        <begin position="113"/>
        <end position="125"/>
    </location>
</feature>
<dbReference type="OMA" id="WHEDAMS"/>
<feature type="region of interest" description="Disordered" evidence="1">
    <location>
        <begin position="113"/>
        <end position="141"/>
    </location>
</feature>
<evidence type="ECO:0000256" key="1">
    <source>
        <dbReference type="SAM" id="MobiDB-lite"/>
    </source>
</evidence>
<dbReference type="EMBL" id="CP001333">
    <property type="protein sequence ID" value="ACO67742.1"/>
    <property type="molecule type" value="Genomic_DNA"/>
</dbReference>
<dbReference type="eggNOG" id="KOG2497">
    <property type="taxonomic scope" value="Eukaryota"/>
</dbReference>
<dbReference type="Gene3D" id="3.40.50.150">
    <property type="entry name" value="Vaccinia Virus protein VP39"/>
    <property type="match status" value="1"/>
</dbReference>
<reference evidence="2 3" key="1">
    <citation type="journal article" date="2009" name="Science">
        <title>Green evolution and dynamic adaptations revealed by genomes of the marine picoeukaryotes Micromonas.</title>
        <authorList>
            <person name="Worden A.Z."/>
            <person name="Lee J.H."/>
            <person name="Mock T."/>
            <person name="Rouze P."/>
            <person name="Simmons M.P."/>
            <person name="Aerts A.L."/>
            <person name="Allen A.E."/>
            <person name="Cuvelier M.L."/>
            <person name="Derelle E."/>
            <person name="Everett M.V."/>
            <person name="Foulon E."/>
            <person name="Grimwood J."/>
            <person name="Gundlach H."/>
            <person name="Henrissat B."/>
            <person name="Napoli C."/>
            <person name="McDonald S.M."/>
            <person name="Parker M.S."/>
            <person name="Rombauts S."/>
            <person name="Salamov A."/>
            <person name="Von Dassow P."/>
            <person name="Badger J.H."/>
            <person name="Coutinho P.M."/>
            <person name="Demir E."/>
            <person name="Dubchak I."/>
            <person name="Gentemann C."/>
            <person name="Eikrem W."/>
            <person name="Gready J.E."/>
            <person name="John U."/>
            <person name="Lanier W."/>
            <person name="Lindquist E.A."/>
            <person name="Lucas S."/>
            <person name="Mayer K.F."/>
            <person name="Moreau H."/>
            <person name="Not F."/>
            <person name="Otillar R."/>
            <person name="Panaud O."/>
            <person name="Pangilinan J."/>
            <person name="Paulsen I."/>
            <person name="Piegu B."/>
            <person name="Poliakov A."/>
            <person name="Robbens S."/>
            <person name="Schmutz J."/>
            <person name="Toulza E."/>
            <person name="Wyss T."/>
            <person name="Zelensky A."/>
            <person name="Zhou K."/>
            <person name="Armbrust E.V."/>
            <person name="Bhattacharya D."/>
            <person name="Goodenough U.W."/>
            <person name="Van de Peer Y."/>
            <person name="Grigoriev I.V."/>
        </authorList>
    </citation>
    <scope>NUCLEOTIDE SEQUENCE [LARGE SCALE GENOMIC DNA]</scope>
    <source>
        <strain evidence="3">RCC299 / NOUM17</strain>
    </source>
</reference>
<gene>
    <name evidence="2" type="ORF">MICPUN_64341</name>
</gene>
<dbReference type="PANTHER" id="PTHR14614:SF130">
    <property type="entry name" value="PROTEIN-LYSINE N-METHYLTRANSFERASE EEF2KMT"/>
    <property type="match status" value="1"/>
</dbReference>